<proteinExistence type="predicted"/>
<protein>
    <submittedName>
        <fullName evidence="2">Uncharacterized protein</fullName>
    </submittedName>
</protein>
<reference evidence="2" key="3">
    <citation type="submission" date="2025-09" db="UniProtKB">
        <authorList>
            <consortium name="Ensembl"/>
        </authorList>
    </citation>
    <scope>IDENTIFICATION</scope>
</reference>
<dbReference type="InParanoid" id="A0A672TYP7"/>
<evidence type="ECO:0000313" key="2">
    <source>
        <dbReference type="Ensembl" id="ENSSHBP00005006093.1"/>
    </source>
</evidence>
<keyword evidence="3" id="KW-1185">Reference proteome</keyword>
<feature type="region of interest" description="Disordered" evidence="1">
    <location>
        <begin position="1"/>
        <end position="25"/>
    </location>
</feature>
<dbReference type="OMA" id="WCMARSA"/>
<dbReference type="GeneTree" id="ENSGT01150000287240"/>
<name>A0A672TYP7_STRHB</name>
<dbReference type="Proteomes" id="UP000472266">
    <property type="component" value="Chromosome 1"/>
</dbReference>
<dbReference type="AlphaFoldDB" id="A0A672TYP7"/>
<evidence type="ECO:0000313" key="3">
    <source>
        <dbReference type="Proteomes" id="UP000472266"/>
    </source>
</evidence>
<reference evidence="2 3" key="1">
    <citation type="submission" date="2019-11" db="EMBL/GenBank/DDBJ databases">
        <title>Strigops habroptila (kakapo) genome, bStrHab1, primary haplotype, v2.</title>
        <authorList>
            <person name="Jarvis E.D."/>
            <person name="Howard J."/>
            <person name="Rhie A."/>
            <person name="Phillippy A."/>
            <person name="Korlach J."/>
            <person name="Digby A."/>
            <person name="Iorns D."/>
            <person name="Eason D."/>
            <person name="Robertson B."/>
            <person name="Raemaekers T."/>
            <person name="Howe K."/>
            <person name="Lewin H."/>
            <person name="Damas J."/>
            <person name="Hastie A."/>
            <person name="Tracey A."/>
            <person name="Chow W."/>
            <person name="Fedrigo O."/>
        </authorList>
    </citation>
    <scope>NUCLEOTIDE SEQUENCE [LARGE SCALE GENOMIC DNA]</scope>
</reference>
<organism evidence="2 3">
    <name type="scientific">Strigops habroptila</name>
    <name type="common">Kakapo</name>
    <dbReference type="NCBI Taxonomy" id="2489341"/>
    <lineage>
        <taxon>Eukaryota</taxon>
        <taxon>Metazoa</taxon>
        <taxon>Chordata</taxon>
        <taxon>Craniata</taxon>
        <taxon>Vertebrata</taxon>
        <taxon>Euteleostomi</taxon>
        <taxon>Archelosauria</taxon>
        <taxon>Archosauria</taxon>
        <taxon>Dinosauria</taxon>
        <taxon>Saurischia</taxon>
        <taxon>Theropoda</taxon>
        <taxon>Coelurosauria</taxon>
        <taxon>Aves</taxon>
        <taxon>Neognathae</taxon>
        <taxon>Neoaves</taxon>
        <taxon>Telluraves</taxon>
        <taxon>Australaves</taxon>
        <taxon>Psittaciformes</taxon>
        <taxon>Psittacidae</taxon>
        <taxon>Strigops</taxon>
    </lineage>
</organism>
<dbReference type="Ensembl" id="ENSSHBT00005007354.1">
    <property type="protein sequence ID" value="ENSSHBP00005006093.1"/>
    <property type="gene ID" value="ENSSHBG00005005289.1"/>
</dbReference>
<reference evidence="2" key="2">
    <citation type="submission" date="2025-08" db="UniProtKB">
        <authorList>
            <consortium name="Ensembl"/>
        </authorList>
    </citation>
    <scope>IDENTIFICATION</scope>
</reference>
<evidence type="ECO:0000256" key="1">
    <source>
        <dbReference type="SAM" id="MobiDB-lite"/>
    </source>
</evidence>
<sequence length="227" mass="24272">MKGFSTPGAGGAVAVASPRTGCTPSGPRRCGPWGKAAAPAPGASVVGPFGLPEPPSSCSPPASALSPAAWMRWCASRLAFWLKLLPHCAQGKGRSPVCTRRWCDLRPKLRPHSSQAKGRAPACALACATRLVREPKRRPHCGQAKGRSPVCTRKCRRRCWRRAKARAHCGQEKGRSPAWASWCVARLGLWLKVFSQCGQAKGFSPMCPRRSAPALAWPWGTLCDGLG</sequence>
<accession>A0A672TYP7</accession>